<dbReference type="SUPFAM" id="SSF55424">
    <property type="entry name" value="FAD/NAD-linked reductases, dimerisation (C-terminal) domain"/>
    <property type="match status" value="1"/>
</dbReference>
<dbReference type="InterPro" id="IPR016156">
    <property type="entry name" value="FAD/NAD-linked_Rdtase_dimer_sf"/>
</dbReference>
<dbReference type="PANTHER" id="PTHR43557">
    <property type="entry name" value="APOPTOSIS-INDUCING FACTOR 1"/>
    <property type="match status" value="1"/>
</dbReference>
<dbReference type="PRINTS" id="PR00368">
    <property type="entry name" value="FADPNR"/>
</dbReference>
<dbReference type="Pfam" id="PF07992">
    <property type="entry name" value="Pyr_redox_2"/>
    <property type="match status" value="1"/>
</dbReference>
<accession>A0ABV9RD54</accession>
<dbReference type="Pfam" id="PF14759">
    <property type="entry name" value="Reductase_C"/>
    <property type="match status" value="1"/>
</dbReference>
<evidence type="ECO:0000256" key="4">
    <source>
        <dbReference type="ARBA" id="ARBA00023002"/>
    </source>
</evidence>
<keyword evidence="4" id="KW-0560">Oxidoreductase</keyword>
<evidence type="ECO:0000259" key="5">
    <source>
        <dbReference type="Pfam" id="PF07992"/>
    </source>
</evidence>
<comment type="caution">
    <text evidence="7">The sequence shown here is derived from an EMBL/GenBank/DDBJ whole genome shotgun (WGS) entry which is preliminary data.</text>
</comment>
<comment type="cofactor">
    <cofactor evidence="1">
        <name>FAD</name>
        <dbReference type="ChEBI" id="CHEBI:57692"/>
    </cofactor>
</comment>
<evidence type="ECO:0000256" key="2">
    <source>
        <dbReference type="ARBA" id="ARBA00022630"/>
    </source>
</evidence>
<dbReference type="Gene3D" id="3.50.50.60">
    <property type="entry name" value="FAD/NAD(P)-binding domain"/>
    <property type="match status" value="2"/>
</dbReference>
<evidence type="ECO:0000313" key="8">
    <source>
        <dbReference type="Proteomes" id="UP001595909"/>
    </source>
</evidence>
<evidence type="ECO:0000256" key="1">
    <source>
        <dbReference type="ARBA" id="ARBA00001974"/>
    </source>
</evidence>
<feature type="domain" description="Reductase C-terminal" evidence="6">
    <location>
        <begin position="320"/>
        <end position="405"/>
    </location>
</feature>
<dbReference type="InterPro" id="IPR036188">
    <property type="entry name" value="FAD/NAD-bd_sf"/>
</dbReference>
<dbReference type="EMBL" id="JBHSIM010000005">
    <property type="protein sequence ID" value="MFC4831479.1"/>
    <property type="molecule type" value="Genomic_DNA"/>
</dbReference>
<dbReference type="Gene3D" id="3.30.390.30">
    <property type="match status" value="1"/>
</dbReference>
<evidence type="ECO:0000313" key="7">
    <source>
        <dbReference type="EMBL" id="MFC4831479.1"/>
    </source>
</evidence>
<keyword evidence="8" id="KW-1185">Reference proteome</keyword>
<name>A0ABV9RD54_9PSEU</name>
<sequence length="406" mass="43613">MTYVIVGAGLAGARAAEALRDGGYEGPVVLLGAEQHRPYERPPLSKEYLQGSSERDEVFVHPADWYREHDVDLRLGATVTAIDRDASEVVLDDGDRVGYEALLLATGSSPRHLRVPGAELEDVHYLRYLDDSDRLKILLQRAGRIAVIGAGWIGLEVTAAARIADVEVAVLEAADAPLLGVLGPEIAEVFAGLHREHGVDLRTGVQVTEIVGKDGAVVGVRLGDGSLVEADAVVVGIGAAPNTELAERAGLQVDDGVRVDEHLRSSDPRIYAAGDIASIHHPALGRQIRVEHWATAQNSGPVAAAAMIDENATGWDRLPYFFTDQYDLGMEYTGHVDPGDENVEVVVRGDLAGREFIAFWCQDGRPLAGMNVNIWDVTDDIERLIRAGAPLDTTRLADPGVPLSDL</sequence>
<dbReference type="Proteomes" id="UP001595909">
    <property type="component" value="Unassembled WGS sequence"/>
</dbReference>
<keyword evidence="2" id="KW-0285">Flavoprotein</keyword>
<evidence type="ECO:0000256" key="3">
    <source>
        <dbReference type="ARBA" id="ARBA00022827"/>
    </source>
</evidence>
<dbReference type="InterPro" id="IPR023753">
    <property type="entry name" value="FAD/NAD-binding_dom"/>
</dbReference>
<dbReference type="PRINTS" id="PR00411">
    <property type="entry name" value="PNDRDTASEI"/>
</dbReference>
<keyword evidence="3" id="KW-0274">FAD</keyword>
<gene>
    <name evidence="7" type="ORF">ACFPEL_03550</name>
</gene>
<dbReference type="InterPro" id="IPR050446">
    <property type="entry name" value="FAD-oxidoreductase/Apoptosis"/>
</dbReference>
<dbReference type="PANTHER" id="PTHR43557:SF2">
    <property type="entry name" value="RIESKE DOMAIN-CONTAINING PROTEIN-RELATED"/>
    <property type="match status" value="1"/>
</dbReference>
<dbReference type="InterPro" id="IPR028202">
    <property type="entry name" value="Reductase_C"/>
</dbReference>
<organism evidence="7 8">
    <name type="scientific">Actinomycetospora chibensis</name>
    <dbReference type="NCBI Taxonomy" id="663606"/>
    <lineage>
        <taxon>Bacteria</taxon>
        <taxon>Bacillati</taxon>
        <taxon>Actinomycetota</taxon>
        <taxon>Actinomycetes</taxon>
        <taxon>Pseudonocardiales</taxon>
        <taxon>Pseudonocardiaceae</taxon>
        <taxon>Actinomycetospora</taxon>
    </lineage>
</organism>
<reference evidence="8" key="1">
    <citation type="journal article" date="2019" name="Int. J. Syst. Evol. Microbiol.">
        <title>The Global Catalogue of Microorganisms (GCM) 10K type strain sequencing project: providing services to taxonomists for standard genome sequencing and annotation.</title>
        <authorList>
            <consortium name="The Broad Institute Genomics Platform"/>
            <consortium name="The Broad Institute Genome Sequencing Center for Infectious Disease"/>
            <person name="Wu L."/>
            <person name="Ma J."/>
        </authorList>
    </citation>
    <scope>NUCLEOTIDE SEQUENCE [LARGE SCALE GENOMIC DNA]</scope>
    <source>
        <strain evidence="8">CCUG 50347</strain>
    </source>
</reference>
<dbReference type="SUPFAM" id="SSF51905">
    <property type="entry name" value="FAD/NAD(P)-binding domain"/>
    <property type="match status" value="1"/>
</dbReference>
<dbReference type="RefSeq" id="WP_274191064.1">
    <property type="nucleotide sequence ID" value="NZ_BAABHN010000005.1"/>
</dbReference>
<proteinExistence type="predicted"/>
<evidence type="ECO:0000259" key="6">
    <source>
        <dbReference type="Pfam" id="PF14759"/>
    </source>
</evidence>
<protein>
    <submittedName>
        <fullName evidence="7">NAD(P)/FAD-dependent oxidoreductase</fullName>
    </submittedName>
</protein>
<feature type="domain" description="FAD/NAD(P)-binding" evidence="5">
    <location>
        <begin position="2"/>
        <end position="300"/>
    </location>
</feature>